<dbReference type="CDD" id="cd05466">
    <property type="entry name" value="PBP2_LTTR_substrate"/>
    <property type="match status" value="1"/>
</dbReference>
<keyword evidence="2" id="KW-0805">Transcription regulation</keyword>
<sequence>MELRALVTTLDQLRMFVSAGETGSFSAAGRVLGKGQSAVSIGISNLEIDLGFELFDRSTRKPHLTQDGERLLPFARAVLLQAEDFDIVASRVFAGQEARIRLAVDDALLLPSLSRVLIGFGKEFPATQLECLSVASPEIPGLITSGGADIGLMFSMVKVQKGTEQAFIGNLPFVAVSSPDYPLAKVETIGANELLPYRQLLLRSHQGTALDQFPPLSTNVWYATSFHAIGELVMQGAGWAYLPEHFTADAIAAGRLAPLKLRFEHRHWSPPVECITVKDAFPGPAFSWLSREAKNILP</sequence>
<evidence type="ECO:0000256" key="1">
    <source>
        <dbReference type="ARBA" id="ARBA00009437"/>
    </source>
</evidence>
<evidence type="ECO:0000256" key="3">
    <source>
        <dbReference type="ARBA" id="ARBA00023125"/>
    </source>
</evidence>
<evidence type="ECO:0000313" key="7">
    <source>
        <dbReference type="Proteomes" id="UP000236959"/>
    </source>
</evidence>
<name>A0A2S3UWK7_9HYPH</name>
<keyword evidence="4" id="KW-0804">Transcription</keyword>
<organism evidence="6 7">
    <name type="scientific">Roseibium marinum</name>
    <dbReference type="NCBI Taxonomy" id="281252"/>
    <lineage>
        <taxon>Bacteria</taxon>
        <taxon>Pseudomonadati</taxon>
        <taxon>Pseudomonadota</taxon>
        <taxon>Alphaproteobacteria</taxon>
        <taxon>Hyphomicrobiales</taxon>
        <taxon>Stappiaceae</taxon>
        <taxon>Roseibium</taxon>
    </lineage>
</organism>
<dbReference type="PANTHER" id="PTHR30126">
    <property type="entry name" value="HTH-TYPE TRANSCRIPTIONAL REGULATOR"/>
    <property type="match status" value="1"/>
</dbReference>
<keyword evidence="7" id="KW-1185">Reference proteome</keyword>
<dbReference type="PROSITE" id="PS50931">
    <property type="entry name" value="HTH_LYSR"/>
    <property type="match status" value="1"/>
</dbReference>
<dbReference type="Gene3D" id="1.10.10.10">
    <property type="entry name" value="Winged helix-like DNA-binding domain superfamily/Winged helix DNA-binding domain"/>
    <property type="match status" value="1"/>
</dbReference>
<dbReference type="InterPro" id="IPR005119">
    <property type="entry name" value="LysR_subst-bd"/>
</dbReference>
<dbReference type="Pfam" id="PF00126">
    <property type="entry name" value="HTH_1"/>
    <property type="match status" value="1"/>
</dbReference>
<comment type="similarity">
    <text evidence="1">Belongs to the LysR transcriptional regulatory family.</text>
</comment>
<proteinExistence type="inferred from homology"/>
<dbReference type="PANTHER" id="PTHR30126:SF91">
    <property type="entry name" value="LYSR FAMILY TRANSCRIPTIONAL REGULATOR"/>
    <property type="match status" value="1"/>
</dbReference>
<keyword evidence="3 6" id="KW-0238">DNA-binding</keyword>
<evidence type="ECO:0000256" key="4">
    <source>
        <dbReference type="ARBA" id="ARBA00023163"/>
    </source>
</evidence>
<accession>A0A2S3UWK7</accession>
<dbReference type="Pfam" id="PF03466">
    <property type="entry name" value="LysR_substrate"/>
    <property type="match status" value="1"/>
</dbReference>
<evidence type="ECO:0000256" key="2">
    <source>
        <dbReference type="ARBA" id="ARBA00023015"/>
    </source>
</evidence>
<dbReference type="SUPFAM" id="SSF53850">
    <property type="entry name" value="Periplasmic binding protein-like II"/>
    <property type="match status" value="1"/>
</dbReference>
<evidence type="ECO:0000259" key="5">
    <source>
        <dbReference type="PROSITE" id="PS50931"/>
    </source>
</evidence>
<dbReference type="AlphaFoldDB" id="A0A2S3UWK7"/>
<dbReference type="GO" id="GO:0000976">
    <property type="term" value="F:transcription cis-regulatory region binding"/>
    <property type="evidence" value="ECO:0007669"/>
    <property type="project" value="TreeGrafter"/>
</dbReference>
<dbReference type="InterPro" id="IPR036390">
    <property type="entry name" value="WH_DNA-bd_sf"/>
</dbReference>
<protein>
    <submittedName>
        <fullName evidence="6">DNA-binding transcriptional LysR family regulator</fullName>
    </submittedName>
</protein>
<gene>
    <name evidence="6" type="ORF">CLV41_10316</name>
</gene>
<comment type="caution">
    <text evidence="6">The sequence shown here is derived from an EMBL/GenBank/DDBJ whole genome shotgun (WGS) entry which is preliminary data.</text>
</comment>
<reference evidence="6 7" key="1">
    <citation type="submission" date="2018-01" db="EMBL/GenBank/DDBJ databases">
        <title>Genomic Encyclopedia of Archaeal and Bacterial Type Strains, Phase II (KMG-II): from individual species to whole genera.</title>
        <authorList>
            <person name="Goeker M."/>
        </authorList>
    </citation>
    <scope>NUCLEOTIDE SEQUENCE [LARGE SCALE GENOMIC DNA]</scope>
    <source>
        <strain evidence="6 7">DSM 17023</strain>
    </source>
</reference>
<dbReference type="InterPro" id="IPR036388">
    <property type="entry name" value="WH-like_DNA-bd_sf"/>
</dbReference>
<dbReference type="Proteomes" id="UP000236959">
    <property type="component" value="Unassembled WGS sequence"/>
</dbReference>
<feature type="domain" description="HTH lysR-type" evidence="5">
    <location>
        <begin position="8"/>
        <end position="65"/>
    </location>
</feature>
<dbReference type="Gene3D" id="3.40.190.290">
    <property type="match status" value="1"/>
</dbReference>
<dbReference type="SUPFAM" id="SSF46785">
    <property type="entry name" value="Winged helix' DNA-binding domain"/>
    <property type="match status" value="1"/>
</dbReference>
<dbReference type="InterPro" id="IPR000847">
    <property type="entry name" value="LysR_HTH_N"/>
</dbReference>
<dbReference type="GO" id="GO:0003700">
    <property type="term" value="F:DNA-binding transcription factor activity"/>
    <property type="evidence" value="ECO:0007669"/>
    <property type="project" value="InterPro"/>
</dbReference>
<dbReference type="EMBL" id="PPCN01000003">
    <property type="protein sequence ID" value="POF32097.1"/>
    <property type="molecule type" value="Genomic_DNA"/>
</dbReference>
<evidence type="ECO:0000313" key="6">
    <source>
        <dbReference type="EMBL" id="POF32097.1"/>
    </source>
</evidence>